<dbReference type="Gene3D" id="3.40.190.10">
    <property type="entry name" value="Periplasmic binding protein-like II"/>
    <property type="match status" value="1"/>
</dbReference>
<name>A0A7C5YXV2_9CREN</name>
<dbReference type="UniPathway" id="UPA00344"/>
<dbReference type="InterPro" id="IPR024370">
    <property type="entry name" value="PBP_domain"/>
</dbReference>
<dbReference type="GO" id="GO:0005737">
    <property type="term" value="C:cytoplasm"/>
    <property type="evidence" value="ECO:0007669"/>
    <property type="project" value="TreeGrafter"/>
</dbReference>
<dbReference type="Gene3D" id="3.40.980.10">
    <property type="entry name" value="MoaB/Mog-like domain"/>
    <property type="match status" value="1"/>
</dbReference>
<dbReference type="InterPro" id="IPR036688">
    <property type="entry name" value="MoeA_C_domain_IV_sf"/>
</dbReference>
<accession>A0A7C5YXV2</accession>
<dbReference type="SMART" id="SM00852">
    <property type="entry name" value="MoCF_biosynth"/>
    <property type="match status" value="1"/>
</dbReference>
<dbReference type="InterPro" id="IPR038987">
    <property type="entry name" value="MoeA-like"/>
</dbReference>
<dbReference type="AlphaFoldDB" id="A0A7C5YXV2"/>
<dbReference type="NCBIfam" id="NF011068">
    <property type="entry name" value="PRK14498.1"/>
    <property type="match status" value="1"/>
</dbReference>
<dbReference type="NCBIfam" id="NF045515">
    <property type="entry name" value="Glp_gephyrin"/>
    <property type="match status" value="1"/>
</dbReference>
<dbReference type="PANTHER" id="PTHR10192">
    <property type="entry name" value="MOLYBDOPTERIN BIOSYNTHESIS PROTEIN"/>
    <property type="match status" value="1"/>
</dbReference>
<dbReference type="SUPFAM" id="SSF53218">
    <property type="entry name" value="Molybdenum cofactor biosynthesis proteins"/>
    <property type="match status" value="1"/>
</dbReference>
<dbReference type="SUPFAM" id="SSF63882">
    <property type="entry name" value="MoeA N-terminal region -like"/>
    <property type="match status" value="1"/>
</dbReference>
<sequence length="662" mass="73429">MDSNTVAVSDRKIFHKLVSIDEALDLIAKEGILKIIGVEEVRIDESLGRILAEDIYAPIDYPPFDRSEVDGYAVLVESVKGVDDVHPVELKVIGKVSVGEEPKYSVNIGEAIEIDTGAIIPKGADGIVMEEYTDRIDSKRIIVYRSIYPGENISFAGSDIALGELIISKGTKITFIEIGVLSALGINKVKVFKKPKVLVISTGNELIEPGEELALGKLYDINGYLITSLLKTLNIDVTFYGIVKDDEELLYKILSEQLSSYDIIVTSGGTSAGEKDVVYRVFNRLGKIIVHGLKVKPGKPTIIALSKNGKLLIGLPGFPLSSLTHTLLLLRRIIEKITGIENSSNIIKAFITSKFRKDIGRTWFVPTVISKINGEIYAIPLTVSSGSISVMMKVDGIAIIPENVDVVDEGTIVNVYLIREYNREGIIMGSHDIVLSELIHAMNLHKRVTYISIGSYKGLELIKKGYIDIAPIHIFDPVSSSYNINVIKNDEVLKREAILVKGYGRRLVLAFRKENPKNIKGIKDIARDDVRFVNRNRGSGTRAYIDFLLNNIAIENGKSFNELIQSINGYNYEVSTHSAVAAAISQGRADVGICIEYAAIKYKLDYIPLTWENYDFVVLRKSIEKPAVRDFITMLKEAKIRSIIQKYNGYKIYEDTGDVICC</sequence>
<dbReference type="EMBL" id="DRUB01000202">
    <property type="protein sequence ID" value="HHR97155.1"/>
    <property type="molecule type" value="Genomic_DNA"/>
</dbReference>
<evidence type="ECO:0000259" key="3">
    <source>
        <dbReference type="SMART" id="SM00852"/>
    </source>
</evidence>
<protein>
    <submittedName>
        <fullName evidence="4">Molybdopterin biosynthesis protein</fullName>
    </submittedName>
</protein>
<comment type="caution">
    <text evidence="4">The sequence shown here is derived from an EMBL/GenBank/DDBJ whole genome shotgun (WGS) entry which is preliminary data.</text>
</comment>
<dbReference type="NCBIfam" id="TIGR00177">
    <property type="entry name" value="molyb_syn"/>
    <property type="match status" value="1"/>
</dbReference>
<dbReference type="Pfam" id="PF03454">
    <property type="entry name" value="MoeA_C"/>
    <property type="match status" value="1"/>
</dbReference>
<dbReference type="SUPFAM" id="SSF53850">
    <property type="entry name" value="Periplasmic binding protein-like II"/>
    <property type="match status" value="1"/>
</dbReference>
<dbReference type="Gene3D" id="2.40.340.10">
    <property type="entry name" value="MoeA, C-terminal, domain IV"/>
    <property type="match status" value="1"/>
</dbReference>
<dbReference type="InterPro" id="IPR005110">
    <property type="entry name" value="MoeA_linker/N"/>
</dbReference>
<dbReference type="CDD" id="cd00887">
    <property type="entry name" value="MoeA"/>
    <property type="match status" value="1"/>
</dbReference>
<dbReference type="Pfam" id="PF12727">
    <property type="entry name" value="PBP_like"/>
    <property type="match status" value="1"/>
</dbReference>
<dbReference type="InterPro" id="IPR036135">
    <property type="entry name" value="MoeA_linker/N_sf"/>
</dbReference>
<dbReference type="Pfam" id="PF00994">
    <property type="entry name" value="MoCF_biosynth"/>
    <property type="match status" value="1"/>
</dbReference>
<dbReference type="PANTHER" id="PTHR10192:SF5">
    <property type="entry name" value="GEPHYRIN"/>
    <property type="match status" value="1"/>
</dbReference>
<evidence type="ECO:0000256" key="2">
    <source>
        <dbReference type="ARBA" id="ARBA00023150"/>
    </source>
</evidence>
<dbReference type="InterPro" id="IPR001453">
    <property type="entry name" value="MoaB/Mog_dom"/>
</dbReference>
<gene>
    <name evidence="4" type="ORF">ENL47_10275</name>
</gene>
<organism evidence="4">
    <name type="scientific">Ignisphaera aggregans</name>
    <dbReference type="NCBI Taxonomy" id="334771"/>
    <lineage>
        <taxon>Archaea</taxon>
        <taxon>Thermoproteota</taxon>
        <taxon>Thermoprotei</taxon>
        <taxon>Desulfurococcales</taxon>
        <taxon>Desulfurococcaceae</taxon>
        <taxon>Ignisphaera</taxon>
    </lineage>
</organism>
<reference evidence="4" key="1">
    <citation type="journal article" date="2020" name="mSystems">
        <title>Genome- and Community-Level Interaction Insights into Carbon Utilization and Element Cycling Functions of Hydrothermarchaeota in Hydrothermal Sediment.</title>
        <authorList>
            <person name="Zhou Z."/>
            <person name="Liu Y."/>
            <person name="Xu W."/>
            <person name="Pan J."/>
            <person name="Luo Z.H."/>
            <person name="Li M."/>
        </authorList>
    </citation>
    <scope>NUCLEOTIDE SEQUENCE [LARGE SCALE GENOMIC DNA]</scope>
    <source>
        <strain evidence="4">SpSt-1</strain>
    </source>
</reference>
<proteinExistence type="predicted"/>
<dbReference type="Pfam" id="PF03453">
    <property type="entry name" value="MoeA_N"/>
    <property type="match status" value="1"/>
</dbReference>
<dbReference type="Gene3D" id="2.170.190.11">
    <property type="entry name" value="Molybdopterin biosynthesis moea protein, domain 3"/>
    <property type="match status" value="1"/>
</dbReference>
<dbReference type="SUPFAM" id="SSF63867">
    <property type="entry name" value="MoeA C-terminal domain-like"/>
    <property type="match status" value="1"/>
</dbReference>
<dbReference type="InterPro" id="IPR036425">
    <property type="entry name" value="MoaB/Mog-like_dom_sf"/>
</dbReference>
<evidence type="ECO:0000313" key="4">
    <source>
        <dbReference type="EMBL" id="HHR97155.1"/>
    </source>
</evidence>
<comment type="pathway">
    <text evidence="1">Cofactor biosynthesis; molybdopterin biosynthesis.</text>
</comment>
<keyword evidence="2" id="KW-0501">Molybdenum cofactor biosynthesis</keyword>
<evidence type="ECO:0000256" key="1">
    <source>
        <dbReference type="ARBA" id="ARBA00005046"/>
    </source>
</evidence>
<dbReference type="GO" id="GO:0061599">
    <property type="term" value="F:molybdopterin molybdotransferase activity"/>
    <property type="evidence" value="ECO:0007669"/>
    <property type="project" value="TreeGrafter"/>
</dbReference>
<feature type="domain" description="MoaB/Mog" evidence="3">
    <location>
        <begin position="198"/>
        <end position="336"/>
    </location>
</feature>
<dbReference type="GO" id="GO:0006777">
    <property type="term" value="P:Mo-molybdopterin cofactor biosynthetic process"/>
    <property type="evidence" value="ECO:0007669"/>
    <property type="project" value="UniProtKB-KW"/>
</dbReference>
<dbReference type="InterPro" id="IPR005111">
    <property type="entry name" value="MoeA_C_domain_IV"/>
</dbReference>
<dbReference type="Gene3D" id="3.90.105.10">
    <property type="entry name" value="Molybdopterin biosynthesis moea protein, domain 2"/>
    <property type="match status" value="1"/>
</dbReference>